<dbReference type="Proteomes" id="UP000292958">
    <property type="component" value="Unassembled WGS sequence"/>
</dbReference>
<dbReference type="InterPro" id="IPR000182">
    <property type="entry name" value="GNAT_dom"/>
</dbReference>
<organism evidence="2 3">
    <name type="scientific">Edaphobacter modestus</name>
    <dbReference type="NCBI Taxonomy" id="388466"/>
    <lineage>
        <taxon>Bacteria</taxon>
        <taxon>Pseudomonadati</taxon>
        <taxon>Acidobacteriota</taxon>
        <taxon>Terriglobia</taxon>
        <taxon>Terriglobales</taxon>
        <taxon>Acidobacteriaceae</taxon>
        <taxon>Edaphobacter</taxon>
    </lineage>
</organism>
<proteinExistence type="predicted"/>
<protein>
    <submittedName>
        <fullName evidence="2">RimJ/RimL family protein N-acetyltransferase</fullName>
    </submittedName>
</protein>
<dbReference type="SUPFAM" id="SSF55729">
    <property type="entry name" value="Acyl-CoA N-acyltransferases (Nat)"/>
    <property type="match status" value="1"/>
</dbReference>
<dbReference type="RefSeq" id="WP_130417825.1">
    <property type="nucleotide sequence ID" value="NZ_SHKW01000001.1"/>
</dbReference>
<sequence length="206" mass="23705">MLDRGDATDDNRSPLLDGETLRLEPLSRDHLCGLEQVAFEDSIWRYMLVRVRNRSELEAWIESALAAQATGQIPWVTILKAENRIVGSTRLIDLDRRHRTAEIGHTWISPRLQGASVNPEAKLLQLRYAFEDLGLNRVAFKTHHENLQSQAAIRKLGAVYEGTFRNHYVMPDGSLRHSLWFSITREEWPQVRSRLEDRLRAGRPSA</sequence>
<dbReference type="Gene3D" id="3.40.630.30">
    <property type="match status" value="1"/>
</dbReference>
<dbReference type="InterPro" id="IPR016181">
    <property type="entry name" value="Acyl_CoA_acyltransferase"/>
</dbReference>
<gene>
    <name evidence="2" type="ORF">BDD14_1032</name>
</gene>
<evidence type="ECO:0000259" key="1">
    <source>
        <dbReference type="PROSITE" id="PS51186"/>
    </source>
</evidence>
<keyword evidence="2" id="KW-0808">Transferase</keyword>
<dbReference type="PROSITE" id="PS51186">
    <property type="entry name" value="GNAT"/>
    <property type="match status" value="1"/>
</dbReference>
<dbReference type="PANTHER" id="PTHR43610">
    <property type="entry name" value="BLL6696 PROTEIN"/>
    <property type="match status" value="1"/>
</dbReference>
<dbReference type="PANTHER" id="PTHR43610:SF1">
    <property type="entry name" value="N-ACETYLTRANSFERASE DOMAIN-CONTAINING PROTEIN"/>
    <property type="match status" value="1"/>
</dbReference>
<dbReference type="EMBL" id="SHKW01000001">
    <property type="protein sequence ID" value="RZU39643.1"/>
    <property type="molecule type" value="Genomic_DNA"/>
</dbReference>
<comment type="caution">
    <text evidence="2">The sequence shown here is derived from an EMBL/GenBank/DDBJ whole genome shotgun (WGS) entry which is preliminary data.</text>
</comment>
<dbReference type="OrthoDB" id="9795199at2"/>
<evidence type="ECO:0000313" key="3">
    <source>
        <dbReference type="Proteomes" id="UP000292958"/>
    </source>
</evidence>
<dbReference type="Pfam" id="PF13302">
    <property type="entry name" value="Acetyltransf_3"/>
    <property type="match status" value="1"/>
</dbReference>
<keyword evidence="3" id="KW-1185">Reference proteome</keyword>
<evidence type="ECO:0000313" key="2">
    <source>
        <dbReference type="EMBL" id="RZU39643.1"/>
    </source>
</evidence>
<feature type="domain" description="N-acetyltransferase" evidence="1">
    <location>
        <begin position="18"/>
        <end position="186"/>
    </location>
</feature>
<dbReference type="GO" id="GO:0016747">
    <property type="term" value="F:acyltransferase activity, transferring groups other than amino-acyl groups"/>
    <property type="evidence" value="ECO:0007669"/>
    <property type="project" value="InterPro"/>
</dbReference>
<accession>A0A4Q7YRU5</accession>
<name>A0A4Q7YRU5_9BACT</name>
<reference evidence="2 3" key="1">
    <citation type="submission" date="2019-02" db="EMBL/GenBank/DDBJ databases">
        <title>Genomic Encyclopedia of Archaeal and Bacterial Type Strains, Phase II (KMG-II): from individual species to whole genera.</title>
        <authorList>
            <person name="Goeker M."/>
        </authorList>
    </citation>
    <scope>NUCLEOTIDE SEQUENCE [LARGE SCALE GENOMIC DNA]</scope>
    <source>
        <strain evidence="2 3">DSM 18101</strain>
    </source>
</reference>
<dbReference type="AlphaFoldDB" id="A0A4Q7YRU5"/>